<dbReference type="AlphaFoldDB" id="A0A8H7DY84"/>
<evidence type="ECO:0000313" key="3">
    <source>
        <dbReference type="Proteomes" id="UP000606974"/>
    </source>
</evidence>
<gene>
    <name evidence="2" type="ORF">GJ744_005820</name>
</gene>
<dbReference type="Proteomes" id="UP000606974">
    <property type="component" value="Unassembled WGS sequence"/>
</dbReference>
<accession>A0A8H7DY84</accession>
<comment type="caution">
    <text evidence="2">The sequence shown here is derived from an EMBL/GenBank/DDBJ whole genome shotgun (WGS) entry which is preliminary data.</text>
</comment>
<reference evidence="2" key="1">
    <citation type="submission" date="2020-02" db="EMBL/GenBank/DDBJ databases">
        <authorList>
            <person name="Palmer J.M."/>
        </authorList>
    </citation>
    <scope>NUCLEOTIDE SEQUENCE</scope>
    <source>
        <strain evidence="2">EPUS1.4</strain>
        <tissue evidence="2">Thallus</tissue>
    </source>
</reference>
<dbReference type="EMBL" id="JAACFV010000253">
    <property type="protein sequence ID" value="KAF7502437.1"/>
    <property type="molecule type" value="Genomic_DNA"/>
</dbReference>
<keyword evidence="3" id="KW-1185">Reference proteome</keyword>
<feature type="region of interest" description="Disordered" evidence="1">
    <location>
        <begin position="1"/>
        <end position="58"/>
    </location>
</feature>
<sequence>MKLSTAAAVQESSNRVAEAPVQEDATPASLSSKEALAQEEATPVSAPKEAPKKGPGGK</sequence>
<evidence type="ECO:0000313" key="2">
    <source>
        <dbReference type="EMBL" id="KAF7502437.1"/>
    </source>
</evidence>
<organism evidence="2 3">
    <name type="scientific">Endocarpon pusillum</name>
    <dbReference type="NCBI Taxonomy" id="364733"/>
    <lineage>
        <taxon>Eukaryota</taxon>
        <taxon>Fungi</taxon>
        <taxon>Dikarya</taxon>
        <taxon>Ascomycota</taxon>
        <taxon>Pezizomycotina</taxon>
        <taxon>Eurotiomycetes</taxon>
        <taxon>Chaetothyriomycetidae</taxon>
        <taxon>Verrucariales</taxon>
        <taxon>Verrucariaceae</taxon>
        <taxon>Endocarpon</taxon>
    </lineage>
</organism>
<name>A0A8H7DY84_9EURO</name>
<evidence type="ECO:0000256" key="1">
    <source>
        <dbReference type="SAM" id="MobiDB-lite"/>
    </source>
</evidence>
<proteinExistence type="predicted"/>
<protein>
    <submittedName>
        <fullName evidence="2">Uncharacterized protein</fullName>
    </submittedName>
</protein>